<dbReference type="VEuPathDB" id="FungiDB:SMAC_05537"/>
<dbReference type="AlphaFoldDB" id="A0A8S8ZTR0"/>
<feature type="compositionally biased region" description="Pro residues" evidence="1">
    <location>
        <begin position="21"/>
        <end position="32"/>
    </location>
</feature>
<sequence length="196" mass="20836">MAPYPRTPRTPRNTKKDRPSPLFPLHPRPWFWPPLRTGPGPRTPAPRPRRPAPRAPPNTPAPDSPLPGSPAPGSPAPEAAPAPATAIAEDAPALGEGQGQGQGQGEDETPGEGERLLKSLRSGGKKVTGLAHYLFTAFGQDIPSDIKVDIKDKHKHLGGEDKRSKVARLAIAGTGKASFGFMASHYIHVDLVVMLD</sequence>
<feature type="compositionally biased region" description="Pro residues" evidence="1">
    <location>
        <begin position="53"/>
        <end position="80"/>
    </location>
</feature>
<reference evidence="2 3" key="1">
    <citation type="submission" date="2017-07" db="EMBL/GenBank/DDBJ databases">
        <title>Genome sequence of the Sordaria macrospora wild type strain R19027.</title>
        <authorList>
            <person name="Nowrousian M."/>
            <person name="Teichert I."/>
            <person name="Kueck U."/>
        </authorList>
    </citation>
    <scope>NUCLEOTIDE SEQUENCE [LARGE SCALE GENOMIC DNA]</scope>
    <source>
        <strain evidence="2 3">R19027</strain>
        <tissue evidence="2">Mycelium</tissue>
    </source>
</reference>
<name>A0A8S8ZTR0_SORMA</name>
<dbReference type="EMBL" id="NMPR01000025">
    <property type="protein sequence ID" value="KAA8634237.1"/>
    <property type="molecule type" value="Genomic_DNA"/>
</dbReference>
<feature type="compositionally biased region" description="Low complexity" evidence="1">
    <location>
        <begin position="81"/>
        <end position="95"/>
    </location>
</feature>
<comment type="caution">
    <text evidence="2">The sequence shown here is derived from an EMBL/GenBank/DDBJ whole genome shotgun (WGS) entry which is preliminary data.</text>
</comment>
<evidence type="ECO:0000313" key="3">
    <source>
        <dbReference type="Proteomes" id="UP000433876"/>
    </source>
</evidence>
<proteinExistence type="predicted"/>
<evidence type="ECO:0000256" key="1">
    <source>
        <dbReference type="SAM" id="MobiDB-lite"/>
    </source>
</evidence>
<feature type="region of interest" description="Disordered" evidence="1">
    <location>
        <begin position="1"/>
        <end position="114"/>
    </location>
</feature>
<accession>A0A8S8ZTR0</accession>
<organism evidence="2 3">
    <name type="scientific">Sordaria macrospora</name>
    <dbReference type="NCBI Taxonomy" id="5147"/>
    <lineage>
        <taxon>Eukaryota</taxon>
        <taxon>Fungi</taxon>
        <taxon>Dikarya</taxon>
        <taxon>Ascomycota</taxon>
        <taxon>Pezizomycotina</taxon>
        <taxon>Sordariomycetes</taxon>
        <taxon>Sordariomycetidae</taxon>
        <taxon>Sordariales</taxon>
        <taxon>Sordariaceae</taxon>
        <taxon>Sordaria</taxon>
    </lineage>
</organism>
<evidence type="ECO:0000313" key="2">
    <source>
        <dbReference type="EMBL" id="KAA8634237.1"/>
    </source>
</evidence>
<gene>
    <name evidence="2" type="ORF">SMACR_05537</name>
</gene>
<protein>
    <submittedName>
        <fullName evidence="2">Uncharacterized protein</fullName>
    </submittedName>
</protein>
<dbReference type="Proteomes" id="UP000433876">
    <property type="component" value="Unassembled WGS sequence"/>
</dbReference>